<reference evidence="1" key="1">
    <citation type="submission" date="2014-05" db="EMBL/GenBank/DDBJ databases">
        <authorList>
            <person name="Chronopoulou M."/>
        </authorList>
    </citation>
    <scope>NUCLEOTIDE SEQUENCE</scope>
    <source>
        <tissue evidence="1">Whole organism</tissue>
    </source>
</reference>
<organism evidence="1">
    <name type="scientific">Lepeophtheirus salmonis</name>
    <name type="common">Salmon louse</name>
    <name type="synonym">Caligus salmonis</name>
    <dbReference type="NCBI Taxonomy" id="72036"/>
    <lineage>
        <taxon>Eukaryota</taxon>
        <taxon>Metazoa</taxon>
        <taxon>Ecdysozoa</taxon>
        <taxon>Arthropoda</taxon>
        <taxon>Crustacea</taxon>
        <taxon>Multicrustacea</taxon>
        <taxon>Hexanauplia</taxon>
        <taxon>Copepoda</taxon>
        <taxon>Siphonostomatoida</taxon>
        <taxon>Caligidae</taxon>
        <taxon>Lepeophtheirus</taxon>
    </lineage>
</organism>
<evidence type="ECO:0000313" key="1">
    <source>
        <dbReference type="EMBL" id="CDW49390.1"/>
    </source>
</evidence>
<dbReference type="EMBL" id="HACA01032029">
    <property type="protein sequence ID" value="CDW49390.1"/>
    <property type="molecule type" value="Transcribed_RNA"/>
</dbReference>
<name>A0A0K2VGA3_LEPSM</name>
<dbReference type="AlphaFoldDB" id="A0A0K2VGA3"/>
<protein>
    <submittedName>
        <fullName evidence="1">Uncharacterized protein</fullName>
    </submittedName>
</protein>
<accession>A0A0K2VGA3</accession>
<proteinExistence type="predicted"/>
<sequence>GRPRGEGYERKSIAFQPFLPPLSFVDRSRVLLLHPRPVTDNRFDPRSHNCSFSVSIYSRVPIFVELNEHRHNYYHFL</sequence>
<feature type="non-terminal residue" evidence="1">
    <location>
        <position position="1"/>
    </location>
</feature>